<evidence type="ECO:0000256" key="9">
    <source>
        <dbReference type="ARBA" id="ARBA00023180"/>
    </source>
</evidence>
<comment type="similarity">
    <text evidence="2 11">Belongs to the RNase T2 family.</text>
</comment>
<dbReference type="InterPro" id="IPR001568">
    <property type="entry name" value="RNase_T2-like"/>
</dbReference>
<evidence type="ECO:0000256" key="11">
    <source>
        <dbReference type="RuleBase" id="RU004328"/>
    </source>
</evidence>
<feature type="signal peptide" evidence="12">
    <location>
        <begin position="1"/>
        <end position="22"/>
    </location>
</feature>
<dbReference type="PIR" id="S38667">
    <property type="entry name" value="S38667"/>
</dbReference>
<dbReference type="PANTHER" id="PTHR11240">
    <property type="entry name" value="RIBONUCLEASE T2"/>
    <property type="match status" value="1"/>
</dbReference>
<evidence type="ECO:0000256" key="4">
    <source>
        <dbReference type="ARBA" id="ARBA00022722"/>
    </source>
</evidence>
<dbReference type="GO" id="GO:0006401">
    <property type="term" value="P:RNA catabolic process"/>
    <property type="evidence" value="ECO:0007669"/>
    <property type="project" value="TreeGrafter"/>
</dbReference>
<organism evidence="13">
    <name type="scientific">Solanum peruvianum</name>
    <name type="common">Peruvian tomato</name>
    <name type="synonym">Lycopersicon peruvianum</name>
    <dbReference type="NCBI Taxonomy" id="4082"/>
    <lineage>
        <taxon>Eukaryota</taxon>
        <taxon>Viridiplantae</taxon>
        <taxon>Streptophyta</taxon>
        <taxon>Embryophyta</taxon>
        <taxon>Tracheophyta</taxon>
        <taxon>Spermatophyta</taxon>
        <taxon>Magnoliopsida</taxon>
        <taxon>eudicotyledons</taxon>
        <taxon>Gunneridae</taxon>
        <taxon>Pentapetalae</taxon>
        <taxon>asterids</taxon>
        <taxon>lamiids</taxon>
        <taxon>Solanales</taxon>
        <taxon>Solanaceae</taxon>
        <taxon>Solanoideae</taxon>
        <taxon>Solaneae</taxon>
        <taxon>Solanum</taxon>
        <taxon>Solanum subgen. Lycopersicon</taxon>
    </lineage>
</organism>
<evidence type="ECO:0000313" key="13">
    <source>
        <dbReference type="EMBL" id="CAA53666.1"/>
    </source>
</evidence>
<dbReference type="CDD" id="cd01061">
    <property type="entry name" value="RNase_T2_euk"/>
    <property type="match status" value="1"/>
</dbReference>
<dbReference type="Gene3D" id="3.90.730.10">
    <property type="entry name" value="Ribonuclease T2-like"/>
    <property type="match status" value="1"/>
</dbReference>
<dbReference type="GO" id="GO:0005576">
    <property type="term" value="C:extracellular region"/>
    <property type="evidence" value="ECO:0007669"/>
    <property type="project" value="UniProtKB-SubCell"/>
</dbReference>
<keyword evidence="9" id="KW-0325">Glycoprotein</keyword>
<keyword evidence="10" id="KW-0456">Lyase</keyword>
<dbReference type="InterPro" id="IPR033697">
    <property type="entry name" value="Ribonuclease_T2_eukaryotic"/>
</dbReference>
<dbReference type="InterPro" id="IPR036430">
    <property type="entry name" value="RNase_T2-like_sf"/>
</dbReference>
<protein>
    <submittedName>
        <fullName evidence="13">S-RNase S3</fullName>
    </submittedName>
</protein>
<dbReference type="SUPFAM" id="SSF55895">
    <property type="entry name" value="Ribonuclease Rh-like"/>
    <property type="match status" value="1"/>
</dbReference>
<keyword evidence="8" id="KW-1015">Disulfide bond</keyword>
<keyword evidence="4" id="KW-0540">Nuclease</keyword>
<feature type="chain" id="PRO_5004231548" evidence="12">
    <location>
        <begin position="23"/>
        <end position="217"/>
    </location>
</feature>
<dbReference type="AlphaFoldDB" id="Q40246"/>
<sequence>MIKPQLMSVLFLFLFVFSPVCGDFDYLQLVLQWPRSFCKTRYCPNPVPRNFTIHGLWPDKQRIMPINCPAKESYKSITDSKKIKLLEQHWPDLTSNQGSAEFWRYQYKKHGTCSVDLYNQEQYFDLAIELKEKFDLLKTLKNHGITPSKTNTVIDVEEAIKAVTKEVPNLNCIGDSSQTMELLEIGICFNREGTTVIACRRRWINHPNGNQKITLPP</sequence>
<dbReference type="InterPro" id="IPR018188">
    <property type="entry name" value="RNase_T2_His_AS_1"/>
</dbReference>
<dbReference type="Pfam" id="PF00445">
    <property type="entry name" value="Ribonuclease_T2"/>
    <property type="match status" value="1"/>
</dbReference>
<evidence type="ECO:0000256" key="2">
    <source>
        <dbReference type="ARBA" id="ARBA00007469"/>
    </source>
</evidence>
<keyword evidence="7" id="KW-0378">Hydrolase</keyword>
<dbReference type="PROSITE" id="PS00530">
    <property type="entry name" value="RNASE_T2_1"/>
    <property type="match status" value="1"/>
</dbReference>
<evidence type="ECO:0000256" key="5">
    <source>
        <dbReference type="ARBA" id="ARBA00022729"/>
    </source>
</evidence>
<name>Q40246_SOLPE</name>
<dbReference type="InterPro" id="IPR033130">
    <property type="entry name" value="RNase_T2_His_AS_2"/>
</dbReference>
<keyword evidence="6" id="KW-0255">Endonuclease</keyword>
<keyword evidence="5 12" id="KW-0732">Signal</keyword>
<reference evidence="13" key="1">
    <citation type="journal article" date="1994" name="Plant Physiol.">
        <title>Cloning and nucleotide sequence of two S-RNases from Lycopersicon peruvianum (L.) Mill.</title>
        <authorList>
            <person name="Royo J."/>
            <person name="Kowyama Y."/>
            <person name="Clarke A.E."/>
        </authorList>
    </citation>
    <scope>NUCLEOTIDE SEQUENCE</scope>
    <source>
        <tissue evidence="13">Style</tissue>
    </source>
</reference>
<reference evidence="13" key="2">
    <citation type="submission" date="1998-02" db="EMBL/GenBank/DDBJ databases">
        <authorList>
            <person name="Newbigin E."/>
        </authorList>
    </citation>
    <scope>NUCLEOTIDE SEQUENCE</scope>
    <source>
        <tissue evidence="13">Style</tissue>
    </source>
</reference>
<evidence type="ECO:0000256" key="7">
    <source>
        <dbReference type="ARBA" id="ARBA00022801"/>
    </source>
</evidence>
<evidence type="ECO:0000256" key="3">
    <source>
        <dbReference type="ARBA" id="ARBA00022525"/>
    </source>
</evidence>
<dbReference type="PROSITE" id="PS00531">
    <property type="entry name" value="RNASE_T2_2"/>
    <property type="match status" value="1"/>
</dbReference>
<evidence type="ECO:0000256" key="12">
    <source>
        <dbReference type="SAM" id="SignalP"/>
    </source>
</evidence>
<dbReference type="GO" id="GO:0033897">
    <property type="term" value="F:ribonuclease T2 activity"/>
    <property type="evidence" value="ECO:0007669"/>
    <property type="project" value="InterPro"/>
</dbReference>
<dbReference type="PANTHER" id="PTHR11240:SF81">
    <property type="entry name" value="RIBONUCLEASE S-2"/>
    <property type="match status" value="1"/>
</dbReference>
<evidence type="ECO:0000256" key="8">
    <source>
        <dbReference type="ARBA" id="ARBA00023157"/>
    </source>
</evidence>
<dbReference type="GO" id="GO:0016787">
    <property type="term" value="F:hydrolase activity"/>
    <property type="evidence" value="ECO:0007669"/>
    <property type="project" value="UniProtKB-KW"/>
</dbReference>
<proteinExistence type="evidence at transcript level"/>
<evidence type="ECO:0000256" key="1">
    <source>
        <dbReference type="ARBA" id="ARBA00004239"/>
    </source>
</evidence>
<comment type="subcellular location">
    <subcellularLocation>
        <location evidence="1">Secreted</location>
        <location evidence="1">Extracellular space</location>
    </subcellularLocation>
</comment>
<evidence type="ECO:0000256" key="6">
    <source>
        <dbReference type="ARBA" id="ARBA00022759"/>
    </source>
</evidence>
<keyword evidence="3" id="KW-0964">Secreted</keyword>
<evidence type="ECO:0000256" key="10">
    <source>
        <dbReference type="ARBA" id="ARBA00023239"/>
    </source>
</evidence>
<accession>Q40246</accession>
<dbReference type="GO" id="GO:0003723">
    <property type="term" value="F:RNA binding"/>
    <property type="evidence" value="ECO:0007669"/>
    <property type="project" value="InterPro"/>
</dbReference>
<dbReference type="EMBL" id="X76065">
    <property type="protein sequence ID" value="CAA53666.1"/>
    <property type="molecule type" value="mRNA"/>
</dbReference>